<dbReference type="PANTHER" id="PTHR36842:SF1">
    <property type="entry name" value="PROTEIN TOLB"/>
    <property type="match status" value="1"/>
</dbReference>
<dbReference type="Gene3D" id="2.120.10.30">
    <property type="entry name" value="TolB, C-terminal domain"/>
    <property type="match status" value="1"/>
</dbReference>
<sequence>MRKGAILFFMLFLFSGSFAQAPVLNSNPGSVRWDQVVTPSFQVIFPSGYDQQALRIANTLEHLKGQEAKTMSVTPVPRIPIVLNQFQSISNAFVTMGPWRSEFNLMPSPRPELLGTNTWDDLISAHEYRHVVQFHHSRRGINKILYYIFGQQTQAGMAFAAVPRWFWEGDATLIETLYSGSGRGRIPAFGRVFRANLLEEKRYNYNKQHLRSYKDFVPDHYKLGYYFVAHIRRRTGDPQIWEKITGDAFSKSLVPFTFSNSMKKYTGTHLVPNYEMMMDELSEIWQAEEAEVIFDNPGDVNRRKETTFTDYLYPQQLEDGRIVALMSGLGDFSQFVTFNSQGFPEKLFIPGVINDAGMLSARGSKIVYNEFQFDPRWRNRTHSVLKMYDISTGRIKTLSKGTRYIGADLAPDERKVVTSESTTDQTGRLVVLDALTGTRLNTTSNAAGSVYLMPRWNGDEVIAVRLDDQGKKLIAYDYLRNTEQVLWDAGDENIAHPVPYDSVIFYNTPRTGIDNIFAFDRSAGIHYQVTNSRYGAYNPEVSEDGQWIIYNEHRLNGMDVVRKRIQRDLWQQVPDSVPQPEMYFEPLLAQEGGDILDSIPQQDFVVQKYSKAAHMFNIHSWGPLASTDLNSIEVGVASKDVLSTTQLRAGYIYDLSEETGDIYAEISYQGLYPILDFGVELGNRRSNRGGFDDGREVVFDWKETTIYGGVRLPFLLTRSKMLSEFTISERVEYTRVSQFTNPTAPPRVDDSVFVQRLVPLLRSPRDSLALFFEDELADGNLISNNLSVTYYALLKRSERDINSRYGIILNGRWLSTPFGGDFSAHTYAARATVYLPSPLQLTGMPAFKHHSLFFTGAWQSSDMELTKDLYVFRNQIPRPRGYSYPLYPEFQYAGVNYTLPLWYPDISLGPVLFIKRLRANLFYDYGKGTTKFFFYDYKNNVGLETPEQTDIFRSAGIEASLDLHVMRFPQEFGVGVRYSRLLTTGENTVNILLNIDF</sequence>
<keyword evidence="5" id="KW-1185">Reference proteome</keyword>
<dbReference type="RefSeq" id="WP_225697965.1">
    <property type="nucleotide sequence ID" value="NZ_JAIXNE010000002.1"/>
</dbReference>
<gene>
    <name evidence="2" type="ORF">LDX50_08240</name>
    <name evidence="3" type="ORF">LDX50_14210</name>
    <name evidence="4" type="ORF">LDX50_19930</name>
</gene>
<protein>
    <submittedName>
        <fullName evidence="4">Uncharacterized protein</fullName>
    </submittedName>
</protein>
<evidence type="ECO:0000313" key="4">
    <source>
        <dbReference type="EMBL" id="MCA6077160.1"/>
    </source>
</evidence>
<dbReference type="Proteomes" id="UP001139409">
    <property type="component" value="Unassembled WGS sequence"/>
</dbReference>
<accession>A0A9X1HSJ4</accession>
<proteinExistence type="predicted"/>
<dbReference type="AlphaFoldDB" id="A0A9X1HSJ4"/>
<name>A0A9X1HSJ4_9BACT</name>
<feature type="chain" id="PRO_5041155370" evidence="1">
    <location>
        <begin position="20"/>
        <end position="997"/>
    </location>
</feature>
<comment type="caution">
    <text evidence="4">The sequence shown here is derived from an EMBL/GenBank/DDBJ whole genome shotgun (WGS) entry which is preliminary data.</text>
</comment>
<dbReference type="SUPFAM" id="SSF69304">
    <property type="entry name" value="Tricorn protease N-terminal domain"/>
    <property type="match status" value="1"/>
</dbReference>
<keyword evidence="1" id="KW-0732">Signal</keyword>
<evidence type="ECO:0000313" key="5">
    <source>
        <dbReference type="Proteomes" id="UP001139409"/>
    </source>
</evidence>
<feature type="signal peptide" evidence="1">
    <location>
        <begin position="1"/>
        <end position="19"/>
    </location>
</feature>
<dbReference type="PANTHER" id="PTHR36842">
    <property type="entry name" value="PROTEIN TOLB HOMOLOG"/>
    <property type="match status" value="1"/>
</dbReference>
<dbReference type="EMBL" id="JAIXNE010000002">
    <property type="protein sequence ID" value="MCA6074855.1"/>
    <property type="molecule type" value="Genomic_DNA"/>
</dbReference>
<dbReference type="InterPro" id="IPR011042">
    <property type="entry name" value="6-blade_b-propeller_TolB-like"/>
</dbReference>
<evidence type="ECO:0000256" key="1">
    <source>
        <dbReference type="SAM" id="SignalP"/>
    </source>
</evidence>
<dbReference type="EMBL" id="JAIXNE010000003">
    <property type="protein sequence ID" value="MCA6076032.1"/>
    <property type="molecule type" value="Genomic_DNA"/>
</dbReference>
<dbReference type="EMBL" id="JAIXNE010000004">
    <property type="protein sequence ID" value="MCA6077160.1"/>
    <property type="molecule type" value="Genomic_DNA"/>
</dbReference>
<evidence type="ECO:0000313" key="2">
    <source>
        <dbReference type="EMBL" id="MCA6074855.1"/>
    </source>
</evidence>
<organism evidence="4 5">
    <name type="scientific">Fulvivirga sedimenti</name>
    <dbReference type="NCBI Taxonomy" id="2879465"/>
    <lineage>
        <taxon>Bacteria</taxon>
        <taxon>Pseudomonadati</taxon>
        <taxon>Bacteroidota</taxon>
        <taxon>Cytophagia</taxon>
        <taxon>Cytophagales</taxon>
        <taxon>Fulvivirgaceae</taxon>
        <taxon>Fulvivirga</taxon>
    </lineage>
</organism>
<evidence type="ECO:0000313" key="3">
    <source>
        <dbReference type="EMBL" id="MCA6076032.1"/>
    </source>
</evidence>
<reference evidence="4" key="1">
    <citation type="submission" date="2021-09" db="EMBL/GenBank/DDBJ databases">
        <title>Fulvivirga sp. isolated from coastal sediment.</title>
        <authorList>
            <person name="Yu H."/>
        </authorList>
    </citation>
    <scope>NUCLEOTIDE SEQUENCE</scope>
    <source>
        <strain evidence="4">1062</strain>
    </source>
</reference>